<sequence>MAKSTTPKAGNSQPQQLRVPASPRNLDTDGNCAALKRDYDLLKQDYQNLKHQLASATLEKERLEESGNTLAYCLKATLFHLSIVQGFVATALKPENSQLSELTNVTLELNSRTGYYAAVARQARRYVFNGIACAACVFQRKKLDFGPFKESFLSQSDCEDIFREYRRGNSNFVPSDEIAEQLEEFNRIIEDDGVGAKPATEHDEGIKTEPETEEDERVQTEPATEKDDRVKTEEPATDSASLASSFCVEDEEEDGQEPRTQGHSSDEISRTDDSSDASTLEMSSENEIPLQENHVGQKRKQSTDEDDFSATDTEEAHRAKKRRKKLELSSQESGDGLDEEVDPGGKGPGFVIPDDDWRAMEKAVLLEW</sequence>
<evidence type="ECO:0000313" key="3">
    <source>
        <dbReference type="EMBL" id="KAF2240369.1"/>
    </source>
</evidence>
<reference evidence="3" key="1">
    <citation type="journal article" date="2020" name="Stud. Mycol.">
        <title>101 Dothideomycetes genomes: a test case for predicting lifestyles and emergence of pathogens.</title>
        <authorList>
            <person name="Haridas S."/>
            <person name="Albert R."/>
            <person name="Binder M."/>
            <person name="Bloem J."/>
            <person name="Labutti K."/>
            <person name="Salamov A."/>
            <person name="Andreopoulos B."/>
            <person name="Baker S."/>
            <person name="Barry K."/>
            <person name="Bills G."/>
            <person name="Bluhm B."/>
            <person name="Cannon C."/>
            <person name="Castanera R."/>
            <person name="Culley D."/>
            <person name="Daum C."/>
            <person name="Ezra D."/>
            <person name="Gonzalez J."/>
            <person name="Henrissat B."/>
            <person name="Kuo A."/>
            <person name="Liang C."/>
            <person name="Lipzen A."/>
            <person name="Lutzoni F."/>
            <person name="Magnuson J."/>
            <person name="Mondo S."/>
            <person name="Nolan M."/>
            <person name="Ohm R."/>
            <person name="Pangilinan J."/>
            <person name="Park H.-J."/>
            <person name="Ramirez L."/>
            <person name="Alfaro M."/>
            <person name="Sun H."/>
            <person name="Tritt A."/>
            <person name="Yoshinaga Y."/>
            <person name="Zwiers L.-H."/>
            <person name="Turgeon B."/>
            <person name="Goodwin S."/>
            <person name="Spatafora J."/>
            <person name="Crous P."/>
            <person name="Grigoriev I."/>
        </authorList>
    </citation>
    <scope>NUCLEOTIDE SEQUENCE</scope>
    <source>
        <strain evidence="3">CBS 122368</strain>
    </source>
</reference>
<feature type="compositionally biased region" description="Basic and acidic residues" evidence="2">
    <location>
        <begin position="217"/>
        <end position="234"/>
    </location>
</feature>
<dbReference type="Proteomes" id="UP000800094">
    <property type="component" value="Unassembled WGS sequence"/>
</dbReference>
<organism evidence="3 4">
    <name type="scientific">Trematosphaeria pertusa</name>
    <dbReference type="NCBI Taxonomy" id="390896"/>
    <lineage>
        <taxon>Eukaryota</taxon>
        <taxon>Fungi</taxon>
        <taxon>Dikarya</taxon>
        <taxon>Ascomycota</taxon>
        <taxon>Pezizomycotina</taxon>
        <taxon>Dothideomycetes</taxon>
        <taxon>Pleosporomycetidae</taxon>
        <taxon>Pleosporales</taxon>
        <taxon>Massarineae</taxon>
        <taxon>Trematosphaeriaceae</taxon>
        <taxon>Trematosphaeria</taxon>
    </lineage>
</organism>
<evidence type="ECO:0000256" key="1">
    <source>
        <dbReference type="SAM" id="Coils"/>
    </source>
</evidence>
<feature type="compositionally biased region" description="Polar residues" evidence="2">
    <location>
        <begin position="276"/>
        <end position="286"/>
    </location>
</feature>
<evidence type="ECO:0000256" key="2">
    <source>
        <dbReference type="SAM" id="MobiDB-lite"/>
    </source>
</evidence>
<evidence type="ECO:0000313" key="4">
    <source>
        <dbReference type="Proteomes" id="UP000800094"/>
    </source>
</evidence>
<feature type="compositionally biased region" description="Basic and acidic residues" evidence="2">
    <location>
        <begin position="199"/>
        <end position="210"/>
    </location>
</feature>
<dbReference type="EMBL" id="ML987218">
    <property type="protein sequence ID" value="KAF2240369.1"/>
    <property type="molecule type" value="Genomic_DNA"/>
</dbReference>
<keyword evidence="4" id="KW-1185">Reference proteome</keyword>
<dbReference type="GeneID" id="54589409"/>
<protein>
    <submittedName>
        <fullName evidence="3">Uncharacterized protein</fullName>
    </submittedName>
</protein>
<feature type="region of interest" description="Disordered" evidence="2">
    <location>
        <begin position="1"/>
        <end position="29"/>
    </location>
</feature>
<keyword evidence="1" id="KW-0175">Coiled coil</keyword>
<name>A0A6A6HR75_9PLEO</name>
<accession>A0A6A6HR75</accession>
<feature type="compositionally biased region" description="Basic and acidic residues" evidence="2">
    <location>
        <begin position="264"/>
        <end position="273"/>
    </location>
</feature>
<feature type="region of interest" description="Disordered" evidence="2">
    <location>
        <begin position="191"/>
        <end position="354"/>
    </location>
</feature>
<proteinExistence type="predicted"/>
<gene>
    <name evidence="3" type="ORF">BU26DRAFT_611655</name>
</gene>
<feature type="compositionally biased region" description="Acidic residues" evidence="2">
    <location>
        <begin position="304"/>
        <end position="313"/>
    </location>
</feature>
<feature type="coiled-coil region" evidence="1">
    <location>
        <begin position="32"/>
        <end position="66"/>
    </location>
</feature>
<dbReference type="AlphaFoldDB" id="A0A6A6HR75"/>
<dbReference type="RefSeq" id="XP_033675373.1">
    <property type="nucleotide sequence ID" value="XM_033836079.1"/>
</dbReference>
<feature type="compositionally biased region" description="Polar residues" evidence="2">
    <location>
        <begin position="1"/>
        <end position="16"/>
    </location>
</feature>